<dbReference type="PANTHER" id="PTHR43308">
    <property type="entry name" value="OUTER MEMBRANE PROTEIN ALPHA-RELATED"/>
    <property type="match status" value="1"/>
</dbReference>
<dbReference type="InterPro" id="IPR051465">
    <property type="entry name" value="Cell_Envelope_Struct_Comp"/>
</dbReference>
<keyword evidence="1" id="KW-0175">Coiled coil</keyword>
<dbReference type="Pfam" id="PF00395">
    <property type="entry name" value="SLH"/>
    <property type="match status" value="3"/>
</dbReference>
<dbReference type="EMBL" id="CP016809">
    <property type="protein sequence ID" value="ANY73769.1"/>
    <property type="molecule type" value="Genomic_DNA"/>
</dbReference>
<feature type="region of interest" description="Disordered" evidence="2">
    <location>
        <begin position="708"/>
        <end position="746"/>
    </location>
</feature>
<protein>
    <recommendedName>
        <fullName evidence="3">SLH domain-containing protein</fullName>
    </recommendedName>
</protein>
<dbReference type="AlphaFoldDB" id="A0A1B2E1G2"/>
<evidence type="ECO:0000259" key="3">
    <source>
        <dbReference type="PROSITE" id="PS51272"/>
    </source>
</evidence>
<evidence type="ECO:0000313" key="4">
    <source>
        <dbReference type="EMBL" id="ANY73769.1"/>
    </source>
</evidence>
<gene>
    <name evidence="4" type="ORF">BBD41_14950</name>
</gene>
<dbReference type="KEGG" id="pib:BBD41_14950"/>
<proteinExistence type="predicted"/>
<dbReference type="InterPro" id="IPR058515">
    <property type="entry name" value="DUF8202"/>
</dbReference>
<evidence type="ECO:0000256" key="2">
    <source>
        <dbReference type="SAM" id="MobiDB-lite"/>
    </source>
</evidence>
<feature type="compositionally biased region" description="Gly residues" evidence="2">
    <location>
        <begin position="714"/>
        <end position="723"/>
    </location>
</feature>
<reference evidence="4" key="1">
    <citation type="submission" date="2016-08" db="EMBL/GenBank/DDBJ databases">
        <title>Complete Genome Seqeunce of Paenibacillus sp. nov. IHBB 9852 from high altitute lake of Indian trans-Himalayas.</title>
        <authorList>
            <person name="Kiran S."/>
            <person name="Swarnkar M.K."/>
            <person name="Rana A."/>
            <person name="Tewari R."/>
            <person name="Gulati A."/>
        </authorList>
    </citation>
    <scope>NUCLEOTIDE SEQUENCE [LARGE SCALE GENOMIC DNA]</scope>
    <source>
        <strain evidence="4">IHBB 9852</strain>
    </source>
</reference>
<sequence>MWTATKNVGYGNRITGIGLDETGNLNQKQSKSQETGAIVTIALGNEITTANKDVQSEIVNDRSFFVFSDDNGSAEYNQAVSTTDVPGDLQRMQRNFKVEKTNWADAEITLQIPDVDEDYCYYLLINETTAKALDVSGQVTLSTGELADGATFTFARALKIPLAAPNVKLDVHELTWEPVEHADKYEVTITLNDNTVKIVEVLDGKTTLDLTTLGLAPDTYKLTVIAKSSDLAYSESEVSNEVDYKAVPKLERPDNVTVNGDQLTWDAVTDADGYEVTIKHSDGTISKVPVPNGTELDLSKIEPALVPGTYSVTVTAKSDNPAEYTDSEASDAVEYTVDQMQLKKPTAQLQDNKLIWEAVNYADKYEVTVKSKDGVVITTETVEGTEFDLLTLGLAPGTYEVTLTAKSNTPDVYTDSEASDVVEFTAPEGVDKTALRNKINEAKSLTPSDYTQASWTNQERVLEEANRVLKDPNATQADVDQALDKLQKALDNLVVLNGELEELNLAGLNNDGNQAITLNPAFDPNQYKTYQGTVANDVYGISLNPKAKYPDDNQVKVFVNGKEYPVDQWDNLPLEEGVDNVVKVGVYSKTGQLINEYTYTIFRESAVPADNKLESLVPSVGSLSPAFDPNQDTYTMNVSNSVYQIQLTPTAVDPNATIQIRVNNGEWKEVASGQISDDLALNVGLNNIVVKVTGKDGSSKEYTVKVTREYSSDNGGGSTGNTGGTTTPSTPDNTEKPGSIVTTDNGSNVSFASGTVNGNQAMVTIDKNKLSGILADGKGHKLGIRVPGNSDVEVRGLTLEDLKKLADTGSSLEIEDVLAIYPVPAGQLDVNAISKQFGNALISDIAANIKIKRSADDLAKLASEKAAEGGYELLVHPVDLDLTFNHDGKTDRAGLLNGYAPKYIALPEGIDPNRITTGVIVNPDGSVYHVPTVVTKVNNRYFALINDLRSSGTYSVIWNPQDFEDVQYHWGRADVNNIAARLDLKGNGDNTFSPNRHVTRSEFAEIVVLGLGLMRQDAPQNIYPDVPSTAWYRNAVALADEFDIVRGYTDGSFKGSQQITREQGFAMIARAYRLIQSENVPSPEQIASTLAPYADGDKVASWAKGDVAQLIAAEIIQGKGPDHLSPKAQMTRAEVTALIARMLKVTNLIDK</sequence>
<dbReference type="Pfam" id="PF07554">
    <property type="entry name" value="FIVAR"/>
    <property type="match status" value="1"/>
</dbReference>
<feature type="domain" description="SLH" evidence="3">
    <location>
        <begin position="958"/>
        <end position="1018"/>
    </location>
</feature>
<accession>A0A1B2E1G2</accession>
<feature type="coiled-coil region" evidence="1">
    <location>
        <begin position="479"/>
        <end position="506"/>
    </location>
</feature>
<name>A0A1B2E1G2_9BACL</name>
<dbReference type="Gene3D" id="1.20.1270.70">
    <property type="entry name" value="Designed single chain three-helix bundle"/>
    <property type="match status" value="1"/>
</dbReference>
<evidence type="ECO:0000256" key="1">
    <source>
        <dbReference type="SAM" id="Coils"/>
    </source>
</evidence>
<dbReference type="InterPro" id="IPR025883">
    <property type="entry name" value="Cadherin-like_domain"/>
</dbReference>
<organism evidence="4">
    <name type="scientific">Paenibacillus ihbetae</name>
    <dbReference type="NCBI Taxonomy" id="1870820"/>
    <lineage>
        <taxon>Bacteria</taxon>
        <taxon>Bacillati</taxon>
        <taxon>Bacillota</taxon>
        <taxon>Bacilli</taxon>
        <taxon>Bacillales</taxon>
        <taxon>Paenibacillaceae</taxon>
        <taxon>Paenibacillus</taxon>
    </lineage>
</organism>
<dbReference type="InterPro" id="IPR001119">
    <property type="entry name" value="SLH_dom"/>
</dbReference>
<dbReference type="PROSITE" id="PS51272">
    <property type="entry name" value="SLH"/>
    <property type="match status" value="3"/>
</dbReference>
<dbReference type="PANTHER" id="PTHR43308:SF5">
    <property type="entry name" value="S-LAYER PROTEIN _ PEPTIDOGLYCAN ENDO-BETA-N-ACETYLGLUCOSAMINIDASE"/>
    <property type="match status" value="1"/>
</dbReference>
<dbReference type="Pfam" id="PF26628">
    <property type="entry name" value="DUF8202"/>
    <property type="match status" value="1"/>
</dbReference>
<feature type="domain" description="SLH" evidence="3">
    <location>
        <begin position="1090"/>
        <end position="1151"/>
    </location>
</feature>
<feature type="domain" description="SLH" evidence="3">
    <location>
        <begin position="1019"/>
        <end position="1082"/>
    </location>
</feature>
<dbReference type="Pfam" id="PF12733">
    <property type="entry name" value="Cadherin-like"/>
    <property type="match status" value="2"/>
</dbReference>